<gene>
    <name evidence="1" type="ORF">ARMGADRAFT_1052919</name>
</gene>
<organism evidence="1 2">
    <name type="scientific">Armillaria gallica</name>
    <name type="common">Bulbous honey fungus</name>
    <name type="synonym">Armillaria bulbosa</name>
    <dbReference type="NCBI Taxonomy" id="47427"/>
    <lineage>
        <taxon>Eukaryota</taxon>
        <taxon>Fungi</taxon>
        <taxon>Dikarya</taxon>
        <taxon>Basidiomycota</taxon>
        <taxon>Agaricomycotina</taxon>
        <taxon>Agaricomycetes</taxon>
        <taxon>Agaricomycetidae</taxon>
        <taxon>Agaricales</taxon>
        <taxon>Marasmiineae</taxon>
        <taxon>Physalacriaceae</taxon>
        <taxon>Armillaria</taxon>
    </lineage>
</organism>
<protein>
    <submittedName>
        <fullName evidence="1">Uncharacterized protein</fullName>
    </submittedName>
</protein>
<dbReference type="OrthoDB" id="3258141at2759"/>
<name>A0A2H3DNT6_ARMGA</name>
<reference evidence="2" key="1">
    <citation type="journal article" date="2017" name="Nat. Ecol. Evol.">
        <title>Genome expansion and lineage-specific genetic innovations in the forest pathogenic fungi Armillaria.</title>
        <authorList>
            <person name="Sipos G."/>
            <person name="Prasanna A.N."/>
            <person name="Walter M.C."/>
            <person name="O'Connor E."/>
            <person name="Balint B."/>
            <person name="Krizsan K."/>
            <person name="Kiss B."/>
            <person name="Hess J."/>
            <person name="Varga T."/>
            <person name="Slot J."/>
            <person name="Riley R."/>
            <person name="Boka B."/>
            <person name="Rigling D."/>
            <person name="Barry K."/>
            <person name="Lee J."/>
            <person name="Mihaltcheva S."/>
            <person name="LaButti K."/>
            <person name="Lipzen A."/>
            <person name="Waldron R."/>
            <person name="Moloney N.M."/>
            <person name="Sperisen C."/>
            <person name="Kredics L."/>
            <person name="Vagvoelgyi C."/>
            <person name="Patrignani A."/>
            <person name="Fitzpatrick D."/>
            <person name="Nagy I."/>
            <person name="Doyle S."/>
            <person name="Anderson J.B."/>
            <person name="Grigoriev I.V."/>
            <person name="Gueldener U."/>
            <person name="Muensterkoetter M."/>
            <person name="Nagy L.G."/>
        </authorList>
    </citation>
    <scope>NUCLEOTIDE SEQUENCE [LARGE SCALE GENOMIC DNA]</scope>
    <source>
        <strain evidence="2">Ar21-2</strain>
    </source>
</reference>
<dbReference type="STRING" id="47427.A0A2H3DNT6"/>
<evidence type="ECO:0000313" key="1">
    <source>
        <dbReference type="EMBL" id="PBK95740.1"/>
    </source>
</evidence>
<dbReference type="OMA" id="LQCYEAF"/>
<dbReference type="EMBL" id="KZ293651">
    <property type="protein sequence ID" value="PBK95740.1"/>
    <property type="molecule type" value="Genomic_DNA"/>
</dbReference>
<evidence type="ECO:0000313" key="2">
    <source>
        <dbReference type="Proteomes" id="UP000217790"/>
    </source>
</evidence>
<proteinExistence type="predicted"/>
<sequence>MANIIRSAKPGHEWIYNEMEAFNIKINFQDAQTFFDEALLPAPSIHPGILTAPTTDDAVEDASYHIIAQLELAMVPSEESAVIDFTVALFRSLGYIRRPRAIRTRKELRFLICGDSKYAKSDDCIFDRDTNDIILLLIAETIAAFQDNNARRISVGLDPLDSKVIPSIIMVGTSPNFFKIPVTRELTRCVESGQFPPTLTIVTGHVLDIPRPNRRFSEGMKPLDNRRAILQCYEAFKNLLFD</sequence>
<dbReference type="InParanoid" id="A0A2H3DNT6"/>
<accession>A0A2H3DNT6</accession>
<dbReference type="Proteomes" id="UP000217790">
    <property type="component" value="Unassembled WGS sequence"/>
</dbReference>
<keyword evidence="2" id="KW-1185">Reference proteome</keyword>
<dbReference type="AlphaFoldDB" id="A0A2H3DNT6"/>